<proteinExistence type="predicted"/>
<organism evidence="1 2">
    <name type="scientific">Deinococcus puniceus</name>
    <dbReference type="NCBI Taxonomy" id="1182568"/>
    <lineage>
        <taxon>Bacteria</taxon>
        <taxon>Thermotogati</taxon>
        <taxon>Deinococcota</taxon>
        <taxon>Deinococci</taxon>
        <taxon>Deinococcales</taxon>
        <taxon>Deinococcaceae</taxon>
        <taxon>Deinococcus</taxon>
    </lineage>
</organism>
<evidence type="ECO:0000313" key="1">
    <source>
        <dbReference type="EMBL" id="ANE44354.1"/>
    </source>
</evidence>
<name>A0A172TBP7_9DEIO</name>
<reference evidence="1 2" key="1">
    <citation type="submission" date="2015-01" db="EMBL/GenBank/DDBJ databases">
        <title>Deinococcus puniceus/DY1/ whole genome sequencing.</title>
        <authorList>
            <person name="Kim M.K."/>
            <person name="Srinivasan S."/>
            <person name="Lee J.-J."/>
        </authorList>
    </citation>
    <scope>NUCLEOTIDE SEQUENCE [LARGE SCALE GENOMIC DNA]</scope>
    <source>
        <strain evidence="1 2">DY1</strain>
    </source>
</reference>
<dbReference type="Proteomes" id="UP000077363">
    <property type="component" value="Chromosome"/>
</dbReference>
<gene>
    <name evidence="1" type="ORF">SU48_11935</name>
</gene>
<dbReference type="EMBL" id="CP011387">
    <property type="protein sequence ID" value="ANE44354.1"/>
    <property type="molecule type" value="Genomic_DNA"/>
</dbReference>
<dbReference type="OrthoDB" id="70347at2"/>
<sequence length="231" mass="25829">MDKSLPAALRPLPATCKLVWLYIHQYPGYHSVRSLEAALGSTAGRALPNLLQAGLLVQEEAPVGRRSGKYRTAYLPEQSPPSESSVAVADTVLASNTVTRPNTVLAEIAVGALHSDSNFSYLHHLWQRANDSGVRRVVLQLEAESPIYADDDNKLNVRVLDTEHWPNWSSLDDEQTRAVAKVIARRAELDTFLTAALQKKMERVTEQRNRMGFWFLEDTKQTPVPDPEQMN</sequence>
<dbReference type="AlphaFoldDB" id="A0A172TBP7"/>
<evidence type="ECO:0000313" key="2">
    <source>
        <dbReference type="Proteomes" id="UP000077363"/>
    </source>
</evidence>
<accession>A0A172TBP7</accession>
<dbReference type="PATRIC" id="fig|1182568.3.peg.2473"/>
<protein>
    <submittedName>
        <fullName evidence="1">Uncharacterized protein</fullName>
    </submittedName>
</protein>
<dbReference type="RefSeq" id="WP_064015432.1">
    <property type="nucleotide sequence ID" value="NZ_CP011387.1"/>
</dbReference>
<keyword evidence="2" id="KW-1185">Reference proteome</keyword>
<dbReference type="KEGG" id="dpu:SU48_11935"/>